<evidence type="ECO:0000313" key="1">
    <source>
        <dbReference type="EMBL" id="GGB61695.1"/>
    </source>
</evidence>
<dbReference type="EMBL" id="BMGD01000002">
    <property type="protein sequence ID" value="GGB61695.1"/>
    <property type="molecule type" value="Genomic_DNA"/>
</dbReference>
<gene>
    <name evidence="1" type="ORF">GCM10010833_15870</name>
</gene>
<proteinExistence type="predicted"/>
<name>A0ABQ1J779_9SPHN</name>
<protein>
    <submittedName>
        <fullName evidence="1">Uncharacterized protein</fullName>
    </submittedName>
</protein>
<accession>A0ABQ1J779</accession>
<reference evidence="2" key="1">
    <citation type="journal article" date="2019" name="Int. J. Syst. Evol. Microbiol.">
        <title>The Global Catalogue of Microorganisms (GCM) 10K type strain sequencing project: providing services to taxonomists for standard genome sequencing and annotation.</title>
        <authorList>
            <consortium name="The Broad Institute Genomics Platform"/>
            <consortium name="The Broad Institute Genome Sequencing Center for Infectious Disease"/>
            <person name="Wu L."/>
            <person name="Ma J."/>
        </authorList>
    </citation>
    <scope>NUCLEOTIDE SEQUENCE [LARGE SCALE GENOMIC DNA]</scope>
    <source>
        <strain evidence="2">CGMCC 1.12851</strain>
    </source>
</reference>
<keyword evidence="2" id="KW-1185">Reference proteome</keyword>
<dbReference type="Proteomes" id="UP000614261">
    <property type="component" value="Unassembled WGS sequence"/>
</dbReference>
<evidence type="ECO:0000313" key="2">
    <source>
        <dbReference type="Proteomes" id="UP000614261"/>
    </source>
</evidence>
<comment type="caution">
    <text evidence="1">The sequence shown here is derived from an EMBL/GenBank/DDBJ whole genome shotgun (WGS) entry which is preliminary data.</text>
</comment>
<organism evidence="1 2">
    <name type="scientific">Blastomonas aquatica</name>
    <dbReference type="NCBI Taxonomy" id="1510276"/>
    <lineage>
        <taxon>Bacteria</taxon>
        <taxon>Pseudomonadati</taxon>
        <taxon>Pseudomonadota</taxon>
        <taxon>Alphaproteobacteria</taxon>
        <taxon>Sphingomonadales</taxon>
        <taxon>Sphingomonadaceae</taxon>
        <taxon>Blastomonas</taxon>
    </lineage>
</organism>
<sequence>MANGACRKTSGLGLLGGVDKFEPVSGCGDMDHAEEALGELIVSGCDSAVDFQATEEAFDVVSLTVERPIMFDLYPAV</sequence>